<dbReference type="Proteomes" id="UP000823388">
    <property type="component" value="Chromosome 9N"/>
</dbReference>
<proteinExistence type="predicted"/>
<dbReference type="AlphaFoldDB" id="A0A8T0ML47"/>
<accession>A0A8T0ML47</accession>
<gene>
    <name evidence="1" type="ORF">PVAP13_9NG316473</name>
</gene>
<sequence length="57" mass="6112">MMHDAFGARCKQTSTVIVFFPRTCHGGSATTSRAPGQKCIGAAAKTPVKLKIEYVEL</sequence>
<evidence type="ECO:0000313" key="2">
    <source>
        <dbReference type="Proteomes" id="UP000823388"/>
    </source>
</evidence>
<keyword evidence="2" id="KW-1185">Reference proteome</keyword>
<name>A0A8T0ML47_PANVG</name>
<reference evidence="1" key="1">
    <citation type="submission" date="2020-05" db="EMBL/GenBank/DDBJ databases">
        <title>WGS assembly of Panicum virgatum.</title>
        <authorList>
            <person name="Lovell J.T."/>
            <person name="Jenkins J."/>
            <person name="Shu S."/>
            <person name="Juenger T.E."/>
            <person name="Schmutz J."/>
        </authorList>
    </citation>
    <scope>NUCLEOTIDE SEQUENCE</scope>
    <source>
        <strain evidence="1">AP13</strain>
    </source>
</reference>
<comment type="caution">
    <text evidence="1">The sequence shown here is derived from an EMBL/GenBank/DDBJ whole genome shotgun (WGS) entry which is preliminary data.</text>
</comment>
<organism evidence="1 2">
    <name type="scientific">Panicum virgatum</name>
    <name type="common">Blackwell switchgrass</name>
    <dbReference type="NCBI Taxonomy" id="38727"/>
    <lineage>
        <taxon>Eukaryota</taxon>
        <taxon>Viridiplantae</taxon>
        <taxon>Streptophyta</taxon>
        <taxon>Embryophyta</taxon>
        <taxon>Tracheophyta</taxon>
        <taxon>Spermatophyta</taxon>
        <taxon>Magnoliopsida</taxon>
        <taxon>Liliopsida</taxon>
        <taxon>Poales</taxon>
        <taxon>Poaceae</taxon>
        <taxon>PACMAD clade</taxon>
        <taxon>Panicoideae</taxon>
        <taxon>Panicodae</taxon>
        <taxon>Paniceae</taxon>
        <taxon>Panicinae</taxon>
        <taxon>Panicum</taxon>
        <taxon>Panicum sect. Hiantes</taxon>
    </lineage>
</organism>
<evidence type="ECO:0000313" key="1">
    <source>
        <dbReference type="EMBL" id="KAG2538000.1"/>
    </source>
</evidence>
<dbReference type="EMBL" id="CM029054">
    <property type="protein sequence ID" value="KAG2538000.1"/>
    <property type="molecule type" value="Genomic_DNA"/>
</dbReference>
<protein>
    <submittedName>
        <fullName evidence="1">Uncharacterized protein</fullName>
    </submittedName>
</protein>